<feature type="transmembrane region" description="Helical" evidence="7">
    <location>
        <begin position="146"/>
        <end position="171"/>
    </location>
</feature>
<keyword evidence="9" id="KW-0762">Sugar transport</keyword>
<keyword evidence="2 7" id="KW-0813">Transport</keyword>
<evidence type="ECO:0000256" key="5">
    <source>
        <dbReference type="ARBA" id="ARBA00022989"/>
    </source>
</evidence>
<evidence type="ECO:0000256" key="6">
    <source>
        <dbReference type="ARBA" id="ARBA00023136"/>
    </source>
</evidence>
<proteinExistence type="inferred from homology"/>
<evidence type="ECO:0000256" key="2">
    <source>
        <dbReference type="ARBA" id="ARBA00022448"/>
    </source>
</evidence>
<gene>
    <name evidence="9" type="ORF">HEB94_005307</name>
</gene>
<evidence type="ECO:0000256" key="3">
    <source>
        <dbReference type="ARBA" id="ARBA00022475"/>
    </source>
</evidence>
<name>A0A927MY39_9ACTN</name>
<evidence type="ECO:0000313" key="9">
    <source>
        <dbReference type="EMBL" id="MBE1608459.1"/>
    </source>
</evidence>
<evidence type="ECO:0000259" key="8">
    <source>
        <dbReference type="PROSITE" id="PS50928"/>
    </source>
</evidence>
<dbReference type="RefSeq" id="WP_192752230.1">
    <property type="nucleotide sequence ID" value="NZ_BAABJL010000097.1"/>
</dbReference>
<keyword evidence="6 7" id="KW-0472">Membrane</keyword>
<dbReference type="InterPro" id="IPR035906">
    <property type="entry name" value="MetI-like_sf"/>
</dbReference>
<feature type="transmembrane region" description="Helical" evidence="7">
    <location>
        <begin position="192"/>
        <end position="217"/>
    </location>
</feature>
<dbReference type="Gene3D" id="1.10.3720.10">
    <property type="entry name" value="MetI-like"/>
    <property type="match status" value="1"/>
</dbReference>
<dbReference type="AlphaFoldDB" id="A0A927MY39"/>
<sequence length="289" mass="31933">MPYFWVAPALAVFALFTLLPVAVALGLSFTSWDGSGDPVFNGLHNYAQAFGDREYWTAILHNVQYAVGTVVGKLVLSLGLALAMNQVLPARAIFRTALFLPVVLSFVVVGLLWSWIYNYDAGLLNSMFGHLGLENLQRDWLGDQKVALWALVIVDIWKWFGFHMIIFLAGLQSIPQELYEAGRIDGATSWRLLRHITLPLILPISLINLVLAASGAFNVFDVVYVMTEGGPVNATNVAMMEIYKQAFQFYHFGYSSALSVVQLVLVSVVSLTLLLVIGRRGQLLGQEHG</sequence>
<evidence type="ECO:0000256" key="7">
    <source>
        <dbReference type="RuleBase" id="RU363032"/>
    </source>
</evidence>
<dbReference type="CDD" id="cd06261">
    <property type="entry name" value="TM_PBP2"/>
    <property type="match status" value="1"/>
</dbReference>
<feature type="transmembrane region" description="Helical" evidence="7">
    <location>
        <begin position="96"/>
        <end position="117"/>
    </location>
</feature>
<dbReference type="PROSITE" id="PS50928">
    <property type="entry name" value="ABC_TM1"/>
    <property type="match status" value="1"/>
</dbReference>
<feature type="transmembrane region" description="Helical" evidence="7">
    <location>
        <begin position="63"/>
        <end position="84"/>
    </location>
</feature>
<feature type="domain" description="ABC transmembrane type-1" evidence="8">
    <location>
        <begin position="59"/>
        <end position="273"/>
    </location>
</feature>
<dbReference type="Proteomes" id="UP000638648">
    <property type="component" value="Unassembled WGS sequence"/>
</dbReference>
<comment type="similarity">
    <text evidence="7">Belongs to the binding-protein-dependent transport system permease family.</text>
</comment>
<evidence type="ECO:0000313" key="10">
    <source>
        <dbReference type="Proteomes" id="UP000638648"/>
    </source>
</evidence>
<protein>
    <submittedName>
        <fullName evidence="9">ABC-type sugar transport system permease subunit</fullName>
    </submittedName>
</protein>
<organism evidence="9 10">
    <name type="scientific">Actinopolymorpha pittospori</name>
    <dbReference type="NCBI Taxonomy" id="648752"/>
    <lineage>
        <taxon>Bacteria</taxon>
        <taxon>Bacillati</taxon>
        <taxon>Actinomycetota</taxon>
        <taxon>Actinomycetes</taxon>
        <taxon>Propionibacteriales</taxon>
        <taxon>Actinopolymorphaceae</taxon>
        <taxon>Actinopolymorpha</taxon>
    </lineage>
</organism>
<dbReference type="GO" id="GO:0055085">
    <property type="term" value="P:transmembrane transport"/>
    <property type="evidence" value="ECO:0007669"/>
    <property type="project" value="InterPro"/>
</dbReference>
<feature type="transmembrane region" description="Helical" evidence="7">
    <location>
        <begin position="257"/>
        <end position="277"/>
    </location>
</feature>
<keyword evidence="5 7" id="KW-1133">Transmembrane helix</keyword>
<reference evidence="9" key="1">
    <citation type="submission" date="2020-10" db="EMBL/GenBank/DDBJ databases">
        <title>Sequencing the genomes of 1000 actinobacteria strains.</title>
        <authorList>
            <person name="Klenk H.-P."/>
        </authorList>
    </citation>
    <scope>NUCLEOTIDE SEQUENCE</scope>
    <source>
        <strain evidence="9">DSM 45354</strain>
    </source>
</reference>
<dbReference type="Pfam" id="PF00528">
    <property type="entry name" value="BPD_transp_1"/>
    <property type="match status" value="1"/>
</dbReference>
<keyword evidence="3" id="KW-1003">Cell membrane</keyword>
<keyword evidence="4 7" id="KW-0812">Transmembrane</keyword>
<dbReference type="InterPro" id="IPR000515">
    <property type="entry name" value="MetI-like"/>
</dbReference>
<keyword evidence="10" id="KW-1185">Reference proteome</keyword>
<comment type="subcellular location">
    <subcellularLocation>
        <location evidence="1 7">Cell membrane</location>
        <topology evidence="1 7">Multi-pass membrane protein</topology>
    </subcellularLocation>
</comment>
<dbReference type="InterPro" id="IPR051393">
    <property type="entry name" value="ABC_transporter_permease"/>
</dbReference>
<dbReference type="PANTHER" id="PTHR30193:SF37">
    <property type="entry name" value="INNER MEMBRANE ABC TRANSPORTER PERMEASE PROTEIN YCJO"/>
    <property type="match status" value="1"/>
</dbReference>
<dbReference type="SUPFAM" id="SSF161098">
    <property type="entry name" value="MetI-like"/>
    <property type="match status" value="1"/>
</dbReference>
<comment type="caution">
    <text evidence="9">The sequence shown here is derived from an EMBL/GenBank/DDBJ whole genome shotgun (WGS) entry which is preliminary data.</text>
</comment>
<dbReference type="EMBL" id="JADBEM010000001">
    <property type="protein sequence ID" value="MBE1608459.1"/>
    <property type="molecule type" value="Genomic_DNA"/>
</dbReference>
<accession>A0A927MY39</accession>
<evidence type="ECO:0000256" key="4">
    <source>
        <dbReference type="ARBA" id="ARBA00022692"/>
    </source>
</evidence>
<dbReference type="GO" id="GO:0005886">
    <property type="term" value="C:plasma membrane"/>
    <property type="evidence" value="ECO:0007669"/>
    <property type="project" value="UniProtKB-SubCell"/>
</dbReference>
<dbReference type="PANTHER" id="PTHR30193">
    <property type="entry name" value="ABC TRANSPORTER PERMEASE PROTEIN"/>
    <property type="match status" value="1"/>
</dbReference>
<evidence type="ECO:0000256" key="1">
    <source>
        <dbReference type="ARBA" id="ARBA00004651"/>
    </source>
</evidence>